<evidence type="ECO:0000313" key="2">
    <source>
        <dbReference type="Proteomes" id="UP000789901"/>
    </source>
</evidence>
<name>A0ABN7WU34_GIGMA</name>
<comment type="caution">
    <text evidence="1">The sequence shown here is derived from an EMBL/GenBank/DDBJ whole genome shotgun (WGS) entry which is preliminary data.</text>
</comment>
<dbReference type="EMBL" id="CAJVQB010064106">
    <property type="protein sequence ID" value="CAG8840906.1"/>
    <property type="molecule type" value="Genomic_DNA"/>
</dbReference>
<organism evidence="1 2">
    <name type="scientific">Gigaspora margarita</name>
    <dbReference type="NCBI Taxonomy" id="4874"/>
    <lineage>
        <taxon>Eukaryota</taxon>
        <taxon>Fungi</taxon>
        <taxon>Fungi incertae sedis</taxon>
        <taxon>Mucoromycota</taxon>
        <taxon>Glomeromycotina</taxon>
        <taxon>Glomeromycetes</taxon>
        <taxon>Diversisporales</taxon>
        <taxon>Gigasporaceae</taxon>
        <taxon>Gigaspora</taxon>
    </lineage>
</organism>
<gene>
    <name evidence="1" type="ORF">GMARGA_LOCUS35144</name>
</gene>
<evidence type="ECO:0000313" key="1">
    <source>
        <dbReference type="EMBL" id="CAG8840906.1"/>
    </source>
</evidence>
<keyword evidence="2" id="KW-1185">Reference proteome</keyword>
<accession>A0ABN7WU34</accession>
<proteinExistence type="predicted"/>
<dbReference type="Proteomes" id="UP000789901">
    <property type="component" value="Unassembled WGS sequence"/>
</dbReference>
<protein>
    <submittedName>
        <fullName evidence="1">9745_t:CDS:1</fullName>
    </submittedName>
</protein>
<feature type="non-terminal residue" evidence="1">
    <location>
        <position position="1"/>
    </location>
</feature>
<reference evidence="1 2" key="1">
    <citation type="submission" date="2021-06" db="EMBL/GenBank/DDBJ databases">
        <authorList>
            <person name="Kallberg Y."/>
            <person name="Tangrot J."/>
            <person name="Rosling A."/>
        </authorList>
    </citation>
    <scope>NUCLEOTIDE SEQUENCE [LARGE SCALE GENOMIC DNA]</scope>
    <source>
        <strain evidence="1 2">120-4 pot B 10/14</strain>
    </source>
</reference>
<sequence length="67" mass="7601">EQPPRNKGKQPKLIHGSGTNTCGECSSKGYNHSCGYKKELHNYNFIEVNDKNEWVESSDLESDDEID</sequence>